<sequence>MDPHREPTEKKRGDVVLLISGEEQPNSKGLKAESWEEPSKYKPQSPYPEIVLKSSSSPGKPPRRSDTLVRRKAIPPSAFSKPKSRFVEQAVIVANPIHDAYPRASGTPKAPKDDDDEDEEEEEEEEVYRREQSSNDKDRRRKIRVWNLIEWSMLVLSIAGFVASLLVKILEGYVIWGLEIWRWCLVVVVVFCGRLVTNWLIHILVFAIERNFLLKKKVLYFVFKLKKSVQFFLWLFLILLSWSFVFNQGDRRSPKTEKVVFIVSRLLFSLQLGSLIWVIKTLLVKMLASSFHMNRFFDRIQESIFHQYILQTLSGPPLMELAEKIGTATHPGQMSFRSNRKDGIS</sequence>
<dbReference type="GO" id="GO:0006820">
    <property type="term" value="P:monoatomic anion transport"/>
    <property type="evidence" value="ECO:0007669"/>
    <property type="project" value="TreeGrafter"/>
</dbReference>
<evidence type="ECO:0000259" key="5">
    <source>
        <dbReference type="Pfam" id="PF25886"/>
    </source>
</evidence>
<dbReference type="PANTHER" id="PTHR31618:SF7">
    <property type="entry name" value="MECHANOSENSITIVE ION CHANNEL PROTEIN"/>
    <property type="match status" value="1"/>
</dbReference>
<feature type="domain" description="Mechanosensitive ion channel protein Msy1/2-like transmembrane" evidence="5">
    <location>
        <begin position="143"/>
        <end position="291"/>
    </location>
</feature>
<evidence type="ECO:0000256" key="4">
    <source>
        <dbReference type="SAM" id="Phobius"/>
    </source>
</evidence>
<feature type="compositionally biased region" description="Basic and acidic residues" evidence="3">
    <location>
        <begin position="30"/>
        <end position="40"/>
    </location>
</feature>
<reference evidence="7" key="1">
    <citation type="journal article" date="2017" name="Nat. Commun.">
        <title>The asparagus genome sheds light on the origin and evolution of a young Y chromosome.</title>
        <authorList>
            <person name="Harkess A."/>
            <person name="Zhou J."/>
            <person name="Xu C."/>
            <person name="Bowers J.E."/>
            <person name="Van der Hulst R."/>
            <person name="Ayyampalayam S."/>
            <person name="Mercati F."/>
            <person name="Riccardi P."/>
            <person name="McKain M.R."/>
            <person name="Kakrana A."/>
            <person name="Tang H."/>
            <person name="Ray J."/>
            <person name="Groenendijk J."/>
            <person name="Arikit S."/>
            <person name="Mathioni S.M."/>
            <person name="Nakano M."/>
            <person name="Shan H."/>
            <person name="Telgmann-Rauber A."/>
            <person name="Kanno A."/>
            <person name="Yue Z."/>
            <person name="Chen H."/>
            <person name="Li W."/>
            <person name="Chen Y."/>
            <person name="Xu X."/>
            <person name="Zhang Y."/>
            <person name="Luo S."/>
            <person name="Chen H."/>
            <person name="Gao J."/>
            <person name="Mao Z."/>
            <person name="Pires J.C."/>
            <person name="Luo M."/>
            <person name="Kudrna D."/>
            <person name="Wing R.A."/>
            <person name="Meyers B.C."/>
            <person name="Yi K."/>
            <person name="Kong H."/>
            <person name="Lavrijsen P."/>
            <person name="Sunseri F."/>
            <person name="Falavigna A."/>
            <person name="Ye Y."/>
            <person name="Leebens-Mack J.H."/>
            <person name="Chen G."/>
        </authorList>
    </citation>
    <scope>NUCLEOTIDE SEQUENCE [LARGE SCALE GENOMIC DNA]</scope>
    <source>
        <strain evidence="7">cv. DH0086</strain>
    </source>
</reference>
<comment type="subcellular location">
    <subcellularLocation>
        <location evidence="1">Endomembrane system</location>
        <topology evidence="1">Multi-pass membrane protein</topology>
    </subcellularLocation>
</comment>
<dbReference type="PANTHER" id="PTHR31618">
    <property type="entry name" value="MECHANOSENSITIVE ION CHANNEL PROTEIN 5"/>
    <property type="match status" value="1"/>
</dbReference>
<name>A0A5P1EJI6_ASPOF</name>
<dbReference type="Gramene" id="ONK66135">
    <property type="protein sequence ID" value="ONK66135"/>
    <property type="gene ID" value="A4U43_C06F4500"/>
</dbReference>
<dbReference type="EMBL" id="CM007386">
    <property type="protein sequence ID" value="ONK66135.1"/>
    <property type="molecule type" value="Genomic_DNA"/>
</dbReference>
<feature type="transmembrane region" description="Helical" evidence="4">
    <location>
        <begin position="148"/>
        <end position="168"/>
    </location>
</feature>
<proteinExistence type="inferred from homology"/>
<dbReference type="GO" id="GO:0050982">
    <property type="term" value="P:detection of mechanical stimulus"/>
    <property type="evidence" value="ECO:0007669"/>
    <property type="project" value="TreeGrafter"/>
</dbReference>
<dbReference type="Pfam" id="PF25886">
    <property type="entry name" value="Msy1"/>
    <property type="match status" value="1"/>
</dbReference>
<keyword evidence="4" id="KW-0812">Transmembrane</keyword>
<evidence type="ECO:0000313" key="6">
    <source>
        <dbReference type="EMBL" id="ONK66135.1"/>
    </source>
</evidence>
<dbReference type="OMA" id="KPIMANP"/>
<keyword evidence="4" id="KW-1133">Transmembrane helix</keyword>
<dbReference type="AlphaFoldDB" id="A0A5P1EJI6"/>
<feature type="transmembrane region" description="Helical" evidence="4">
    <location>
        <begin position="229"/>
        <end position="247"/>
    </location>
</feature>
<protein>
    <recommendedName>
        <fullName evidence="5">Mechanosensitive ion channel protein Msy1/2-like transmembrane domain-containing protein</fullName>
    </recommendedName>
</protein>
<feature type="region of interest" description="Disordered" evidence="3">
    <location>
        <begin position="100"/>
        <end position="133"/>
    </location>
</feature>
<organism evidence="6 7">
    <name type="scientific">Asparagus officinalis</name>
    <name type="common">Garden asparagus</name>
    <dbReference type="NCBI Taxonomy" id="4686"/>
    <lineage>
        <taxon>Eukaryota</taxon>
        <taxon>Viridiplantae</taxon>
        <taxon>Streptophyta</taxon>
        <taxon>Embryophyta</taxon>
        <taxon>Tracheophyta</taxon>
        <taxon>Spermatophyta</taxon>
        <taxon>Magnoliopsida</taxon>
        <taxon>Liliopsida</taxon>
        <taxon>Asparagales</taxon>
        <taxon>Asparagaceae</taxon>
        <taxon>Asparagoideae</taxon>
        <taxon>Asparagus</taxon>
    </lineage>
</organism>
<feature type="transmembrane region" description="Helical" evidence="4">
    <location>
        <begin position="180"/>
        <end position="208"/>
    </location>
</feature>
<evidence type="ECO:0000256" key="3">
    <source>
        <dbReference type="SAM" id="MobiDB-lite"/>
    </source>
</evidence>
<dbReference type="GO" id="GO:0005886">
    <property type="term" value="C:plasma membrane"/>
    <property type="evidence" value="ECO:0007669"/>
    <property type="project" value="TreeGrafter"/>
</dbReference>
<feature type="compositionally biased region" description="Basic and acidic residues" evidence="3">
    <location>
        <begin position="1"/>
        <end position="14"/>
    </location>
</feature>
<comment type="similarity">
    <text evidence="2">Belongs to the MscS (TC 1.A.23) family.</text>
</comment>
<feature type="region of interest" description="Disordered" evidence="3">
    <location>
        <begin position="1"/>
        <end position="76"/>
    </location>
</feature>
<feature type="compositionally biased region" description="Acidic residues" evidence="3">
    <location>
        <begin position="113"/>
        <end position="126"/>
    </location>
</feature>
<dbReference type="GO" id="GO:0008381">
    <property type="term" value="F:mechanosensitive monoatomic ion channel activity"/>
    <property type="evidence" value="ECO:0007669"/>
    <property type="project" value="TreeGrafter"/>
</dbReference>
<keyword evidence="7" id="KW-1185">Reference proteome</keyword>
<evidence type="ECO:0000313" key="7">
    <source>
        <dbReference type="Proteomes" id="UP000243459"/>
    </source>
</evidence>
<accession>A0A5P1EJI6</accession>
<feature type="transmembrane region" description="Helical" evidence="4">
    <location>
        <begin position="259"/>
        <end position="279"/>
    </location>
</feature>
<gene>
    <name evidence="6" type="ORF">A4U43_C06F4500</name>
</gene>
<dbReference type="Proteomes" id="UP000243459">
    <property type="component" value="Chromosome 6"/>
</dbReference>
<dbReference type="InterPro" id="IPR058650">
    <property type="entry name" value="Msy1/2-like"/>
</dbReference>
<keyword evidence="4" id="KW-0472">Membrane</keyword>
<evidence type="ECO:0000256" key="2">
    <source>
        <dbReference type="ARBA" id="ARBA00008017"/>
    </source>
</evidence>
<dbReference type="InterPro" id="IPR016688">
    <property type="entry name" value="MscS-like_plants/fungi"/>
</dbReference>
<evidence type="ECO:0000256" key="1">
    <source>
        <dbReference type="ARBA" id="ARBA00004127"/>
    </source>
</evidence>